<comment type="caution">
    <text evidence="1">The sequence shown here is derived from an EMBL/GenBank/DDBJ whole genome shotgun (WGS) entry which is preliminary data.</text>
</comment>
<sequence>MGENTSLIDNCQSDGKYKYIQIDFGKIFREQVLPWFTLHNVPQADSVILTHEHAGDVLGLD</sequence>
<evidence type="ECO:0008006" key="3">
    <source>
        <dbReference type="Google" id="ProtNLM"/>
    </source>
</evidence>
<name>A0A8X7RU95_BRACI</name>
<reference evidence="1 2" key="1">
    <citation type="submission" date="2020-02" db="EMBL/GenBank/DDBJ databases">
        <authorList>
            <person name="Ma Q."/>
            <person name="Huang Y."/>
            <person name="Song X."/>
            <person name="Pei D."/>
        </authorList>
    </citation>
    <scope>NUCLEOTIDE SEQUENCE [LARGE SCALE GENOMIC DNA]</scope>
    <source>
        <strain evidence="1">Sxm20200214</strain>
        <tissue evidence="1">Leaf</tissue>
    </source>
</reference>
<evidence type="ECO:0000313" key="2">
    <source>
        <dbReference type="Proteomes" id="UP000886595"/>
    </source>
</evidence>
<organism evidence="1 2">
    <name type="scientific">Brassica carinata</name>
    <name type="common">Ethiopian mustard</name>
    <name type="synonym">Abyssinian cabbage</name>
    <dbReference type="NCBI Taxonomy" id="52824"/>
    <lineage>
        <taxon>Eukaryota</taxon>
        <taxon>Viridiplantae</taxon>
        <taxon>Streptophyta</taxon>
        <taxon>Embryophyta</taxon>
        <taxon>Tracheophyta</taxon>
        <taxon>Spermatophyta</taxon>
        <taxon>Magnoliopsida</taxon>
        <taxon>eudicotyledons</taxon>
        <taxon>Gunneridae</taxon>
        <taxon>Pentapetalae</taxon>
        <taxon>rosids</taxon>
        <taxon>malvids</taxon>
        <taxon>Brassicales</taxon>
        <taxon>Brassicaceae</taxon>
        <taxon>Brassiceae</taxon>
        <taxon>Brassica</taxon>
    </lineage>
</organism>
<dbReference type="InterPro" id="IPR036866">
    <property type="entry name" value="RibonucZ/Hydroxyglut_hydro"/>
</dbReference>
<dbReference type="Proteomes" id="UP000886595">
    <property type="component" value="Unassembled WGS sequence"/>
</dbReference>
<evidence type="ECO:0000313" key="1">
    <source>
        <dbReference type="EMBL" id="KAG2294172.1"/>
    </source>
</evidence>
<proteinExistence type="predicted"/>
<protein>
    <recommendedName>
        <fullName evidence="3">Metallo-beta-lactamase domain-containing protein</fullName>
    </recommendedName>
</protein>
<dbReference type="Gene3D" id="3.60.15.10">
    <property type="entry name" value="Ribonuclease Z/Hydroxyacylglutathione hydrolase-like"/>
    <property type="match status" value="1"/>
</dbReference>
<dbReference type="AlphaFoldDB" id="A0A8X7RU95"/>
<dbReference type="PANTHER" id="PTHR42663">
    <property type="entry name" value="HYDROLASE C777.06C-RELATED-RELATED"/>
    <property type="match status" value="1"/>
</dbReference>
<dbReference type="OrthoDB" id="341300at2759"/>
<gene>
    <name evidence="1" type="ORF">Bca52824_040841</name>
</gene>
<accession>A0A8X7RU95</accession>
<dbReference type="EMBL" id="JAAMPC010000009">
    <property type="protein sequence ID" value="KAG2294172.1"/>
    <property type="molecule type" value="Genomic_DNA"/>
</dbReference>
<dbReference type="PANTHER" id="PTHR42663:SF6">
    <property type="entry name" value="HYDROLASE C777.06C-RELATED"/>
    <property type="match status" value="1"/>
</dbReference>
<keyword evidence="2" id="KW-1185">Reference proteome</keyword>